<reference evidence="5 6" key="1">
    <citation type="submission" date="2020-08" db="EMBL/GenBank/DDBJ databases">
        <title>Sequencing the genomes of 1000 actinobacteria strains.</title>
        <authorList>
            <person name="Klenk H.-P."/>
        </authorList>
    </citation>
    <scope>NUCLEOTIDE SEQUENCE [LARGE SCALE GENOMIC DNA]</scope>
    <source>
        <strain evidence="5 6">DSM 28796</strain>
    </source>
</reference>
<proteinExistence type="predicted"/>
<dbReference type="AlphaFoldDB" id="A0A841AC79"/>
<gene>
    <name evidence="5" type="ORF">HNR70_000531</name>
</gene>
<evidence type="ECO:0000313" key="6">
    <source>
        <dbReference type="Proteomes" id="UP000588158"/>
    </source>
</evidence>
<dbReference type="EMBL" id="JACHLZ010000001">
    <property type="protein sequence ID" value="MBB5830718.1"/>
    <property type="molecule type" value="Genomic_DNA"/>
</dbReference>
<dbReference type="Pfam" id="PF01638">
    <property type="entry name" value="HxlR"/>
    <property type="match status" value="1"/>
</dbReference>
<keyword evidence="2 5" id="KW-0238">DNA-binding</keyword>
<accession>A0A841AC79</accession>
<feature type="domain" description="HTH hxlR-type" evidence="4">
    <location>
        <begin position="13"/>
        <end position="111"/>
    </location>
</feature>
<evidence type="ECO:0000259" key="4">
    <source>
        <dbReference type="PROSITE" id="PS51118"/>
    </source>
</evidence>
<keyword evidence="6" id="KW-1185">Reference proteome</keyword>
<dbReference type="PANTHER" id="PTHR33204:SF39">
    <property type="entry name" value="TRANSCRIPTIONAL REGULATORY PROTEIN"/>
    <property type="match status" value="1"/>
</dbReference>
<comment type="caution">
    <text evidence="5">The sequence shown here is derived from an EMBL/GenBank/DDBJ whole genome shotgun (WGS) entry which is preliminary data.</text>
</comment>
<dbReference type="SUPFAM" id="SSF46785">
    <property type="entry name" value="Winged helix' DNA-binding domain"/>
    <property type="match status" value="1"/>
</dbReference>
<dbReference type="PANTHER" id="PTHR33204">
    <property type="entry name" value="TRANSCRIPTIONAL REGULATOR, MARR FAMILY"/>
    <property type="match status" value="1"/>
</dbReference>
<dbReference type="GO" id="GO:0003677">
    <property type="term" value="F:DNA binding"/>
    <property type="evidence" value="ECO:0007669"/>
    <property type="project" value="UniProtKB-KW"/>
</dbReference>
<dbReference type="Gene3D" id="1.10.10.10">
    <property type="entry name" value="Winged helix-like DNA-binding domain superfamily/Winged helix DNA-binding domain"/>
    <property type="match status" value="1"/>
</dbReference>
<dbReference type="Proteomes" id="UP000588158">
    <property type="component" value="Unassembled WGS sequence"/>
</dbReference>
<organism evidence="5 6">
    <name type="scientific">Brachybacterium aquaticum</name>
    <dbReference type="NCBI Taxonomy" id="1432564"/>
    <lineage>
        <taxon>Bacteria</taxon>
        <taxon>Bacillati</taxon>
        <taxon>Actinomycetota</taxon>
        <taxon>Actinomycetes</taxon>
        <taxon>Micrococcales</taxon>
        <taxon>Dermabacteraceae</taxon>
        <taxon>Brachybacterium</taxon>
    </lineage>
</organism>
<keyword evidence="3" id="KW-0804">Transcription</keyword>
<dbReference type="PROSITE" id="PS51118">
    <property type="entry name" value="HTH_HXLR"/>
    <property type="match status" value="1"/>
</dbReference>
<dbReference type="InterPro" id="IPR036390">
    <property type="entry name" value="WH_DNA-bd_sf"/>
</dbReference>
<dbReference type="InterPro" id="IPR036388">
    <property type="entry name" value="WH-like_DNA-bd_sf"/>
</dbReference>
<evidence type="ECO:0000313" key="5">
    <source>
        <dbReference type="EMBL" id="MBB5830718.1"/>
    </source>
</evidence>
<evidence type="ECO:0000256" key="1">
    <source>
        <dbReference type="ARBA" id="ARBA00023015"/>
    </source>
</evidence>
<protein>
    <submittedName>
        <fullName evidence="5">DNA-binding HxlR family transcriptional regulator</fullName>
    </submittedName>
</protein>
<sequence length="121" mass="13398">MPSLAYDPYVHDCPSRQLLDRIGDRWTVLVIGALEDGPQRFSQLARRVDGVSQKMLTQTLRYLEADGLVLRTAHPEIPPRVEYELTDLGTSLLEPLGALLSWAKDHMGEVQASRDALASAG</sequence>
<dbReference type="RefSeq" id="WP_184324294.1">
    <property type="nucleotide sequence ID" value="NZ_JACHLZ010000001.1"/>
</dbReference>
<name>A0A841AC79_9MICO</name>
<keyword evidence="1" id="KW-0805">Transcription regulation</keyword>
<evidence type="ECO:0000256" key="2">
    <source>
        <dbReference type="ARBA" id="ARBA00023125"/>
    </source>
</evidence>
<dbReference type="InterPro" id="IPR002577">
    <property type="entry name" value="HTH_HxlR"/>
</dbReference>
<evidence type="ECO:0000256" key="3">
    <source>
        <dbReference type="ARBA" id="ARBA00023163"/>
    </source>
</evidence>